<keyword evidence="2" id="KW-0547">Nucleotide-binding</keyword>
<dbReference type="GO" id="GO:0016887">
    <property type="term" value="F:ATP hydrolysis activity"/>
    <property type="evidence" value="ECO:0007669"/>
    <property type="project" value="InterPro"/>
</dbReference>
<gene>
    <name evidence="2" type="ORF">I5E68_00090</name>
</gene>
<sequence length="390" mass="42694">MRLRDTLTPSQPVSNTRNFAGRTEVLNTLIRSIEDQRLHTVLFGERGIGKTSLLHVMTQLAEDAQYLVRYVSCGEETDFNSLVHSIAESIPLLYHADYDPTDAEIEEGKSIASLLPSSMVSANQLCDVFARLSGTRLLIVLDEFDRSPHGAFRRSIAELIKNLSDRSIRVQFVIAGVASNLDELIEHIPSIRRNIIGLRVPPMNAEEARELLSIGEDASGMTFQDQAVDLVTVIANGSPYLVSLIGQHAAMHAIDRDAREIEASDVAEAVRLAVEEIEQRITEKTVKSVDRIFAKGSGVDLGTLACVAMSKGGRLETQPNGEFSDKALENKRIITETAAPANLVAPVGDPADGTYEFCEEGAPAYIWMRLSQSQFEQNSSPTAKPMVMIG</sequence>
<name>A0A931H8R9_9SPHN</name>
<evidence type="ECO:0000259" key="1">
    <source>
        <dbReference type="SMART" id="SM00382"/>
    </source>
</evidence>
<dbReference type="Proteomes" id="UP000617634">
    <property type="component" value="Unassembled WGS sequence"/>
</dbReference>
<dbReference type="GO" id="GO:0005524">
    <property type="term" value="F:ATP binding"/>
    <property type="evidence" value="ECO:0007669"/>
    <property type="project" value="UniProtKB-KW"/>
</dbReference>
<dbReference type="SMART" id="SM00382">
    <property type="entry name" value="AAA"/>
    <property type="match status" value="1"/>
</dbReference>
<organism evidence="2 3">
    <name type="scientific">Novosphingobium aureum</name>
    <dbReference type="NCBI Taxonomy" id="2792964"/>
    <lineage>
        <taxon>Bacteria</taxon>
        <taxon>Pseudomonadati</taxon>
        <taxon>Pseudomonadota</taxon>
        <taxon>Alphaproteobacteria</taxon>
        <taxon>Sphingomonadales</taxon>
        <taxon>Sphingomonadaceae</taxon>
        <taxon>Novosphingobium</taxon>
    </lineage>
</organism>
<evidence type="ECO:0000313" key="3">
    <source>
        <dbReference type="Proteomes" id="UP000617634"/>
    </source>
</evidence>
<dbReference type="InterPro" id="IPR027417">
    <property type="entry name" value="P-loop_NTPase"/>
</dbReference>
<dbReference type="SUPFAM" id="SSF52540">
    <property type="entry name" value="P-loop containing nucleoside triphosphate hydrolases"/>
    <property type="match status" value="1"/>
</dbReference>
<reference evidence="2" key="1">
    <citation type="submission" date="2020-11" db="EMBL/GenBank/DDBJ databases">
        <title>Novosphingobium aureum sp. nov., a marine bacterium isolated from sediment of a salt flat.</title>
        <authorList>
            <person name="Yoo Y."/>
            <person name="Kim J.-J."/>
        </authorList>
    </citation>
    <scope>NUCLEOTIDE SEQUENCE</scope>
    <source>
        <strain evidence="2">YJ-S2-02</strain>
    </source>
</reference>
<dbReference type="Pfam" id="PF13401">
    <property type="entry name" value="AAA_22"/>
    <property type="match status" value="1"/>
</dbReference>
<comment type="caution">
    <text evidence="2">The sequence shown here is derived from an EMBL/GenBank/DDBJ whole genome shotgun (WGS) entry which is preliminary data.</text>
</comment>
<evidence type="ECO:0000313" key="2">
    <source>
        <dbReference type="EMBL" id="MBH0111347.1"/>
    </source>
</evidence>
<dbReference type="AlphaFoldDB" id="A0A931H8R9"/>
<dbReference type="EMBL" id="JADZGI010000001">
    <property type="protein sequence ID" value="MBH0111347.1"/>
    <property type="molecule type" value="Genomic_DNA"/>
</dbReference>
<protein>
    <submittedName>
        <fullName evidence="2">ATP-binding protein</fullName>
    </submittedName>
</protein>
<proteinExistence type="predicted"/>
<dbReference type="RefSeq" id="WP_197159668.1">
    <property type="nucleotide sequence ID" value="NZ_JADZGI010000001.1"/>
</dbReference>
<keyword evidence="2" id="KW-0067">ATP-binding</keyword>
<dbReference type="InterPro" id="IPR049945">
    <property type="entry name" value="AAA_22"/>
</dbReference>
<dbReference type="PANTHER" id="PTHR34301">
    <property type="entry name" value="DNA-BINDING PROTEIN-RELATED"/>
    <property type="match status" value="1"/>
</dbReference>
<keyword evidence="3" id="KW-1185">Reference proteome</keyword>
<dbReference type="PANTHER" id="PTHR34301:SF8">
    <property type="entry name" value="ATPASE DOMAIN-CONTAINING PROTEIN"/>
    <property type="match status" value="1"/>
</dbReference>
<dbReference type="PRINTS" id="PR00364">
    <property type="entry name" value="DISEASERSIST"/>
</dbReference>
<feature type="domain" description="AAA+ ATPase" evidence="1">
    <location>
        <begin position="36"/>
        <end position="202"/>
    </location>
</feature>
<accession>A0A931H8R9</accession>
<dbReference type="Gene3D" id="3.40.50.300">
    <property type="entry name" value="P-loop containing nucleotide triphosphate hydrolases"/>
    <property type="match status" value="1"/>
</dbReference>
<dbReference type="InterPro" id="IPR003593">
    <property type="entry name" value="AAA+_ATPase"/>
</dbReference>